<dbReference type="EMBL" id="JBHSDV010000005">
    <property type="protein sequence ID" value="MFC4388940.1"/>
    <property type="molecule type" value="Genomic_DNA"/>
</dbReference>
<comment type="caution">
    <text evidence="1">The sequence shown here is derived from an EMBL/GenBank/DDBJ whole genome shotgun (WGS) entry which is preliminary data.</text>
</comment>
<sequence>MQLVDVLNLYGFSNKKLKVIRHTTNRKEIKAIVDAGAFELYQSFQKTDVFNGADYILTFRAAEGRNAILQGLYKVNQVHMTTDFPDILQPISKLENWRDGPYYQYELIRDNSLADLEERLVIDWGGSTVTWCQKRLDKDIIEILPKGFAKTFLGYEHVLLDFDELEKIVAHPDVNKQWKMMLQNVYGVYLILDTTTGQQYIGSASGKDGLWGRWRNYVQTKHGGNKVLIELLENDPLRYKKFRFSILNVVPISSLREQVLQIEQVTKEKLGTKVFGLNSN</sequence>
<dbReference type="CDD" id="cd10446">
    <property type="entry name" value="GIY-YIG_unchar_1"/>
    <property type="match status" value="1"/>
</dbReference>
<protein>
    <submittedName>
        <fullName evidence="1">GIY-YIG nuclease family protein</fullName>
    </submittedName>
</protein>
<organism evidence="1 2">
    <name type="scientific">Gracilibacillus marinus</name>
    <dbReference type="NCBI Taxonomy" id="630535"/>
    <lineage>
        <taxon>Bacteria</taxon>
        <taxon>Bacillati</taxon>
        <taxon>Bacillota</taxon>
        <taxon>Bacilli</taxon>
        <taxon>Bacillales</taxon>
        <taxon>Bacillaceae</taxon>
        <taxon>Gracilibacillus</taxon>
    </lineage>
</organism>
<keyword evidence="2" id="KW-1185">Reference proteome</keyword>
<reference evidence="2" key="1">
    <citation type="journal article" date="2019" name="Int. J. Syst. Evol. Microbiol.">
        <title>The Global Catalogue of Microorganisms (GCM) 10K type strain sequencing project: providing services to taxonomists for standard genome sequencing and annotation.</title>
        <authorList>
            <consortium name="The Broad Institute Genomics Platform"/>
            <consortium name="The Broad Institute Genome Sequencing Center for Infectious Disease"/>
            <person name="Wu L."/>
            <person name="Ma J."/>
        </authorList>
    </citation>
    <scope>NUCLEOTIDE SEQUENCE [LARGE SCALE GENOMIC DNA]</scope>
    <source>
        <strain evidence="2">KACC 14058</strain>
    </source>
</reference>
<name>A0ABV8VZA0_9BACI</name>
<evidence type="ECO:0000313" key="1">
    <source>
        <dbReference type="EMBL" id="MFC4388940.1"/>
    </source>
</evidence>
<dbReference type="SUPFAM" id="SSF82771">
    <property type="entry name" value="GIY-YIG endonuclease"/>
    <property type="match status" value="1"/>
</dbReference>
<accession>A0ABV8VZA0</accession>
<proteinExistence type="predicted"/>
<dbReference type="InterPro" id="IPR035901">
    <property type="entry name" value="GIY-YIG_endonuc_sf"/>
</dbReference>
<dbReference type="Gene3D" id="3.40.1440.10">
    <property type="entry name" value="GIY-YIG endonuclease"/>
    <property type="match status" value="1"/>
</dbReference>
<dbReference type="RefSeq" id="WP_390200326.1">
    <property type="nucleotide sequence ID" value="NZ_JBHSDV010000005.1"/>
</dbReference>
<dbReference type="Proteomes" id="UP001595880">
    <property type="component" value="Unassembled WGS sequence"/>
</dbReference>
<evidence type="ECO:0000313" key="2">
    <source>
        <dbReference type="Proteomes" id="UP001595880"/>
    </source>
</evidence>
<gene>
    <name evidence="1" type="ORF">ACFOZ1_14145</name>
</gene>